<evidence type="ECO:0000256" key="1">
    <source>
        <dbReference type="ARBA" id="ARBA00004141"/>
    </source>
</evidence>
<proteinExistence type="predicted"/>
<dbReference type="Proteomes" id="UP000321199">
    <property type="component" value="Chromosome"/>
</dbReference>
<gene>
    <name evidence="9" type="ORF">FOZ74_13790</name>
</gene>
<dbReference type="NCBIfam" id="TIGR00540">
    <property type="entry name" value="TPR_hemY_coli"/>
    <property type="match status" value="1"/>
</dbReference>
<keyword evidence="10" id="KW-1185">Reference proteome</keyword>
<evidence type="ECO:0000313" key="9">
    <source>
        <dbReference type="EMBL" id="QEA14006.1"/>
    </source>
</evidence>
<evidence type="ECO:0000256" key="7">
    <source>
        <dbReference type="SAM" id="Phobius"/>
    </source>
</evidence>
<sequence length="421" mass="46088">MRAALWFLALFGAAVAVAVFAGNNQGTVTVFWPPWRIDLSLNLVLVLLFAGILLIYGALHGLSALRELPRQARRWRQQQKERAMHGAMLDAIAQLLAGRFVRARKAAQAALVQQEALAAADNPPPHGGQLRTLAHVVAAESSHALQDRSGRSEHLALALEALGEHPDSAGQELREGVQLRSARWLLDERDAEGALERLAALPQGAARRTLALRTRLKAARLAGRTRDALETARLLAKHRAFSPEVAATLVRTLATALLDEARDDSQLHGAWQALEPQERTMPEVAIHAARRHLQLGGSAAQARQWLLPAWEQYDTLQEHQRHKLALALEAGLDGMDGHWLGLIEARQRAQPRDAALQYLAASACRHMQLWGKAEQLYSDAGQNASAAGLRARAWCQLAELAERRGDASAAAQAWKRAAQLH</sequence>
<organism evidence="9 10">
    <name type="scientific">Comamonas flocculans</name>
    <dbReference type="NCBI Taxonomy" id="2597701"/>
    <lineage>
        <taxon>Bacteria</taxon>
        <taxon>Pseudomonadati</taxon>
        <taxon>Pseudomonadota</taxon>
        <taxon>Betaproteobacteria</taxon>
        <taxon>Burkholderiales</taxon>
        <taxon>Comamonadaceae</taxon>
        <taxon>Comamonas</taxon>
    </lineage>
</organism>
<dbReference type="InterPro" id="IPR005254">
    <property type="entry name" value="Heme_biosyn_assoc_TPR_pro"/>
</dbReference>
<keyword evidence="5 7" id="KW-1133">Transmembrane helix</keyword>
<dbReference type="RefSeq" id="WP_146913588.1">
    <property type="nucleotide sequence ID" value="NZ_CP042344.1"/>
</dbReference>
<evidence type="ECO:0000256" key="5">
    <source>
        <dbReference type="ARBA" id="ARBA00022989"/>
    </source>
</evidence>
<dbReference type="KEGG" id="cof:FOZ74_13790"/>
<name>A0A5B8RWP8_9BURK</name>
<evidence type="ECO:0000259" key="8">
    <source>
        <dbReference type="Pfam" id="PF07219"/>
    </source>
</evidence>
<evidence type="ECO:0000256" key="4">
    <source>
        <dbReference type="ARBA" id="ARBA00022692"/>
    </source>
</evidence>
<reference evidence="9 10" key="1">
    <citation type="submission" date="2019-07" db="EMBL/GenBank/DDBJ databases">
        <title>Complete genome sequence of Comamonas sp. NLF 7-7 isolated from livestock.</title>
        <authorList>
            <person name="Kim D.H."/>
            <person name="Kim J.G."/>
        </authorList>
    </citation>
    <scope>NUCLEOTIDE SEQUENCE [LARGE SCALE GENOMIC DNA]</scope>
    <source>
        <strain evidence="9 10">NLF 7-7</strain>
    </source>
</reference>
<evidence type="ECO:0000256" key="2">
    <source>
        <dbReference type="ARBA" id="ARBA00004236"/>
    </source>
</evidence>
<dbReference type="OrthoDB" id="9151794at2"/>
<dbReference type="GO" id="GO:0042168">
    <property type="term" value="P:heme metabolic process"/>
    <property type="evidence" value="ECO:0007669"/>
    <property type="project" value="InterPro"/>
</dbReference>
<keyword evidence="3" id="KW-1003">Cell membrane</keyword>
<keyword evidence="4 7" id="KW-0812">Transmembrane</keyword>
<comment type="subcellular location">
    <subcellularLocation>
        <location evidence="2">Cell membrane</location>
    </subcellularLocation>
    <subcellularLocation>
        <location evidence="1">Membrane</location>
        <topology evidence="1">Multi-pass membrane protein</topology>
    </subcellularLocation>
</comment>
<feature type="domain" description="HemY N-terminal" evidence="8">
    <location>
        <begin position="26"/>
        <end position="116"/>
    </location>
</feature>
<dbReference type="InterPro" id="IPR010817">
    <property type="entry name" value="HemY_N"/>
</dbReference>
<dbReference type="GO" id="GO:0005886">
    <property type="term" value="C:plasma membrane"/>
    <property type="evidence" value="ECO:0007669"/>
    <property type="project" value="UniProtKB-SubCell"/>
</dbReference>
<evidence type="ECO:0000256" key="3">
    <source>
        <dbReference type="ARBA" id="ARBA00022475"/>
    </source>
</evidence>
<evidence type="ECO:0000256" key="6">
    <source>
        <dbReference type="ARBA" id="ARBA00023136"/>
    </source>
</evidence>
<keyword evidence="6 7" id="KW-0472">Membrane</keyword>
<dbReference type="EMBL" id="CP042344">
    <property type="protein sequence ID" value="QEA14006.1"/>
    <property type="molecule type" value="Genomic_DNA"/>
</dbReference>
<evidence type="ECO:0000313" key="10">
    <source>
        <dbReference type="Proteomes" id="UP000321199"/>
    </source>
</evidence>
<accession>A0A5B8RWP8</accession>
<protein>
    <submittedName>
        <fullName evidence="9">Heme biosynthesis protein HemY</fullName>
    </submittedName>
</protein>
<dbReference type="Pfam" id="PF07219">
    <property type="entry name" value="HemY_N"/>
    <property type="match status" value="1"/>
</dbReference>
<dbReference type="AlphaFoldDB" id="A0A5B8RWP8"/>
<feature type="transmembrane region" description="Helical" evidence="7">
    <location>
        <begin position="40"/>
        <end position="62"/>
    </location>
</feature>